<gene>
    <name evidence="3" type="ORF">Q2100_15870</name>
</gene>
<dbReference type="InterPro" id="IPR001054">
    <property type="entry name" value="A/G_cyclase"/>
</dbReference>
<dbReference type="EMBL" id="JAUMSQ010000113">
    <property type="protein sequence ID" value="MDO3637222.1"/>
    <property type="molecule type" value="Genomic_DNA"/>
</dbReference>
<proteinExistence type="inferred from homology"/>
<dbReference type="PANTHER" id="PTHR43081">
    <property type="entry name" value="ADENYLATE CYCLASE, TERMINAL-DIFFERENTIATION SPECIFIC-RELATED"/>
    <property type="match status" value="1"/>
</dbReference>
<dbReference type="Gene3D" id="3.30.70.1230">
    <property type="entry name" value="Nucleotide cyclase"/>
    <property type="match status" value="1"/>
</dbReference>
<dbReference type="PROSITE" id="PS50125">
    <property type="entry name" value="GUANYLATE_CYCLASE_2"/>
    <property type="match status" value="1"/>
</dbReference>
<keyword evidence="4" id="KW-1185">Reference proteome</keyword>
<dbReference type="InterPro" id="IPR050697">
    <property type="entry name" value="Adenylyl/Guanylyl_Cyclase_3/4"/>
</dbReference>
<accession>A0ABT8UHE0</accession>
<comment type="similarity">
    <text evidence="1">Belongs to the adenylyl cyclase class-3 family.</text>
</comment>
<evidence type="ECO:0000313" key="3">
    <source>
        <dbReference type="EMBL" id="MDO3637222.1"/>
    </source>
</evidence>
<evidence type="ECO:0000259" key="2">
    <source>
        <dbReference type="PROSITE" id="PS50125"/>
    </source>
</evidence>
<feature type="domain" description="Guanylate cyclase" evidence="2">
    <location>
        <begin position="11"/>
        <end position="119"/>
    </location>
</feature>
<evidence type="ECO:0000313" key="4">
    <source>
        <dbReference type="Proteomes" id="UP001168823"/>
    </source>
</evidence>
<sequence length="226" mass="23942">MDAVNVSDHAAVAFLDLAGFTALTAVRGDQEAADLAEQFAALTTAALGPDDRLVKTLGDGLLLTSPTAPSALALVRRVIELCTHTNRFPVLRGGIHYGPIVQRHNDIYGHTVNLAARVAEAAVNGQILLTQEVAAAARDEGLTVTEGGPTRFRNITAPVDVFALDLDCLCPRVDPVCRVLLQPGTAATTIRYQDLDYDFCSPECAQLFDASPQIYADAIKCAADGP</sequence>
<dbReference type="Proteomes" id="UP001168823">
    <property type="component" value="Unassembled WGS sequence"/>
</dbReference>
<evidence type="ECO:0000256" key="1">
    <source>
        <dbReference type="ARBA" id="ARBA00005381"/>
    </source>
</evidence>
<comment type="caution">
    <text evidence="3">The sequence shown here is derived from an EMBL/GenBank/DDBJ whole genome shotgun (WGS) entry which is preliminary data.</text>
</comment>
<dbReference type="Pfam" id="PF00211">
    <property type="entry name" value="Guanylate_cyc"/>
    <property type="match status" value="1"/>
</dbReference>
<name>A0ABT8UHE0_9MYCO</name>
<dbReference type="PANTHER" id="PTHR43081:SF19">
    <property type="entry name" value="PH-SENSITIVE ADENYLATE CYCLASE RV1264"/>
    <property type="match status" value="1"/>
</dbReference>
<reference evidence="3" key="1">
    <citation type="submission" date="2023-07" db="EMBL/GenBank/DDBJ databases">
        <title>Mycolicibacterium sp. nov., a novel bacterial species.</title>
        <authorList>
            <person name="Cao Y."/>
        </authorList>
    </citation>
    <scope>NUCLEOTIDE SEQUENCE</scope>
    <source>
        <strain evidence="3">KC 300</strain>
    </source>
</reference>
<dbReference type="CDD" id="cd07302">
    <property type="entry name" value="CHD"/>
    <property type="match status" value="1"/>
</dbReference>
<organism evidence="3 4">
    <name type="scientific">Mycolicibacterium arseniciresistens</name>
    <dbReference type="NCBI Taxonomy" id="3062257"/>
    <lineage>
        <taxon>Bacteria</taxon>
        <taxon>Bacillati</taxon>
        <taxon>Actinomycetota</taxon>
        <taxon>Actinomycetes</taxon>
        <taxon>Mycobacteriales</taxon>
        <taxon>Mycobacteriaceae</taxon>
        <taxon>Mycolicibacterium</taxon>
    </lineage>
</organism>
<dbReference type="InterPro" id="IPR029787">
    <property type="entry name" value="Nucleotide_cyclase"/>
</dbReference>
<protein>
    <submittedName>
        <fullName evidence="3">Adenylate/guanylate cyclase domain-containing protein</fullName>
    </submittedName>
</protein>
<dbReference type="SUPFAM" id="SSF55073">
    <property type="entry name" value="Nucleotide cyclase"/>
    <property type="match status" value="1"/>
</dbReference>